<organism evidence="4 5">
    <name type="scientific">Coleophoma crateriformis</name>
    <dbReference type="NCBI Taxonomy" id="565419"/>
    <lineage>
        <taxon>Eukaryota</taxon>
        <taxon>Fungi</taxon>
        <taxon>Dikarya</taxon>
        <taxon>Ascomycota</taxon>
        <taxon>Pezizomycotina</taxon>
        <taxon>Leotiomycetes</taxon>
        <taxon>Helotiales</taxon>
        <taxon>Dermateaceae</taxon>
        <taxon>Coleophoma</taxon>
    </lineage>
</organism>
<feature type="domain" description="Yeast cell wall synthesis Kre9/Knh1-like N-terminal" evidence="3">
    <location>
        <begin position="254"/>
        <end position="305"/>
    </location>
</feature>
<evidence type="ECO:0000313" key="5">
    <source>
        <dbReference type="Proteomes" id="UP000256328"/>
    </source>
</evidence>
<dbReference type="OrthoDB" id="2260257at2759"/>
<evidence type="ECO:0000259" key="3">
    <source>
        <dbReference type="Pfam" id="PF10342"/>
    </source>
</evidence>
<dbReference type="EMBL" id="PDLN01000002">
    <property type="protein sequence ID" value="RDW92443.1"/>
    <property type="molecule type" value="Genomic_DNA"/>
</dbReference>
<sequence length="579" mass="60926">MSWSRWNILLAFLAALNSTLGQTVDTLTTSVNPPPVGGEPFTITWTTSTQWPEITIALNYYFSLTTTQNIIEYSTFIATNITNTGSFIWNVPLDLAKGRYSFSLRVGIASVLTTSTSGIFTYAPPADYTPTPTLSIAQTIACITPNSTAAAPTGTNAFFNPANGGYARFRAGYTGIFEWVPTTSGTVTLLCTSEQENQNDPPPVTTTIASKISNSGTYAWTPDASLASSSCAFKSYYIAMYFLIQPGNPPPVLGQSFDVTWSPNDATAVSLIIFGGSAPGLTVNVSIADHVANTGSFTWDVPANQYPLQAGYWTLGIFNDDTGNRDATRDFVIDAETAQTCSGYGSMVQYSPTTTNGLRTASTSSRIHTPNTAFAAGVYAQDLEITSCTTSVEPRYTSIEVSQAVISFAVVGCGSSTSSATASTLQIGTCKSDFQLFSLSGQITSVCCPSYWSTSALVASSIYCFTTTTTPSTVTLHAKRSLVRKTNSANPTVVLQNIVFAQAGIMTASNSGTSSALQTSSQTASGSIAASASATKKSAAANGVPKLEMVSLLTLTALTPLFLITGHATSLLEPQGYST</sequence>
<dbReference type="AlphaFoldDB" id="A0A3D8T1J8"/>
<feature type="domain" description="Yeast cell wall synthesis Kre9/Knh1-like N-terminal" evidence="3">
    <location>
        <begin position="170"/>
        <end position="240"/>
    </location>
</feature>
<proteinExistence type="predicted"/>
<evidence type="ECO:0000256" key="2">
    <source>
        <dbReference type="SAM" id="SignalP"/>
    </source>
</evidence>
<reference evidence="4 5" key="1">
    <citation type="journal article" date="2018" name="IMA Fungus">
        <title>IMA Genome-F 9: Draft genome sequence of Annulohypoxylon stygium, Aspergillus mulundensis, Berkeleyomyces basicola (syn. Thielaviopsis basicola), Ceratocystis smalleyi, two Cercospora beticola strains, Coleophoma cylindrospora, Fusarium fracticaudum, Phialophora cf. hyalina, and Morchella septimelata.</title>
        <authorList>
            <person name="Wingfield B.D."/>
            <person name="Bills G.F."/>
            <person name="Dong Y."/>
            <person name="Huang W."/>
            <person name="Nel W.J."/>
            <person name="Swalarsk-Parry B.S."/>
            <person name="Vaghefi N."/>
            <person name="Wilken P.M."/>
            <person name="An Z."/>
            <person name="de Beer Z.W."/>
            <person name="De Vos L."/>
            <person name="Chen L."/>
            <person name="Duong T.A."/>
            <person name="Gao Y."/>
            <person name="Hammerbacher A."/>
            <person name="Kikkert J.R."/>
            <person name="Li Y."/>
            <person name="Li H."/>
            <person name="Li K."/>
            <person name="Li Q."/>
            <person name="Liu X."/>
            <person name="Ma X."/>
            <person name="Naidoo K."/>
            <person name="Pethybridge S.J."/>
            <person name="Sun J."/>
            <person name="Steenkamp E.T."/>
            <person name="van der Nest M.A."/>
            <person name="van Wyk S."/>
            <person name="Wingfield M.J."/>
            <person name="Xiong C."/>
            <person name="Yue Q."/>
            <person name="Zhang X."/>
        </authorList>
    </citation>
    <scope>NUCLEOTIDE SEQUENCE [LARGE SCALE GENOMIC DNA]</scope>
    <source>
        <strain evidence="4 5">BP5796</strain>
    </source>
</reference>
<feature type="signal peptide" evidence="2">
    <location>
        <begin position="1"/>
        <end position="21"/>
    </location>
</feature>
<evidence type="ECO:0000313" key="4">
    <source>
        <dbReference type="EMBL" id="RDW92443.1"/>
    </source>
</evidence>
<keyword evidence="5" id="KW-1185">Reference proteome</keyword>
<comment type="caution">
    <text evidence="4">The sequence shown here is derived from an EMBL/GenBank/DDBJ whole genome shotgun (WGS) entry which is preliminary data.</text>
</comment>
<feature type="domain" description="Yeast cell wall synthesis Kre9/Knh1-like N-terminal" evidence="3">
    <location>
        <begin position="38"/>
        <end position="105"/>
    </location>
</feature>
<gene>
    <name evidence="4" type="ORF">BP5796_01837</name>
</gene>
<accession>A0A3D8T1J8</accession>
<dbReference type="InterPro" id="IPR018466">
    <property type="entry name" value="Kre9/Knh1-like_N"/>
</dbReference>
<evidence type="ECO:0000256" key="1">
    <source>
        <dbReference type="ARBA" id="ARBA00022729"/>
    </source>
</evidence>
<keyword evidence="1 2" id="KW-0732">Signal</keyword>
<protein>
    <recommendedName>
        <fullName evidence="3">Yeast cell wall synthesis Kre9/Knh1-like N-terminal domain-containing protein</fullName>
    </recommendedName>
</protein>
<feature type="chain" id="PRO_5017545196" description="Yeast cell wall synthesis Kre9/Knh1-like N-terminal domain-containing protein" evidence="2">
    <location>
        <begin position="22"/>
        <end position="579"/>
    </location>
</feature>
<dbReference type="Proteomes" id="UP000256328">
    <property type="component" value="Unassembled WGS sequence"/>
</dbReference>
<name>A0A3D8T1J8_9HELO</name>
<dbReference type="Pfam" id="PF10342">
    <property type="entry name" value="Kre9_KNH"/>
    <property type="match status" value="3"/>
</dbReference>